<feature type="compositionally biased region" description="Low complexity" evidence="2">
    <location>
        <begin position="320"/>
        <end position="342"/>
    </location>
</feature>
<comment type="caution">
    <text evidence="4">The sequence shown here is derived from an EMBL/GenBank/DDBJ whole genome shotgun (WGS) entry which is preliminary data.</text>
</comment>
<dbReference type="CDD" id="cd12797">
    <property type="entry name" value="M23_peptidase"/>
    <property type="match status" value="1"/>
</dbReference>
<keyword evidence="5" id="KW-1185">Reference proteome</keyword>
<sequence>MAAVSSLAVSVAPAFADAGVGTDSVRADPNAVIVFEHADVSSIPAGTHSGVVLTASTDLPRPPQGKLYAPLESLVPSSPFGYRIDPLTGQPGEFHWGQDFAAACGTRVYAADAGVVRAAGWHPWGGGNRVEIDHGNGLVTTYNHMLDAAVKVGDTVAVGQVVGLVGSTGDSTGCHLHFETILNGVYKDPMQWSFIPIAQRNPVTDLTLTDYTPSDGKAPSGQNWDIPGLVSEPAPGETVRKAPAPAPAPTPPPSAPSSPPPTPTPSPSSSPTPSPTPTSPSPTPSPSDSPTPTPTPTASSSTLLSSSPTPTPTPAPTPTPTATQSTSTSPSPSPTSSSTTGH</sequence>
<dbReference type="PRINTS" id="PR01217">
    <property type="entry name" value="PRICHEXTENSN"/>
</dbReference>
<dbReference type="SUPFAM" id="SSF51261">
    <property type="entry name" value="Duplicated hybrid motif"/>
    <property type="match status" value="1"/>
</dbReference>
<dbReference type="GO" id="GO:0016787">
    <property type="term" value="F:hydrolase activity"/>
    <property type="evidence" value="ECO:0007669"/>
    <property type="project" value="UniProtKB-KW"/>
</dbReference>
<protein>
    <submittedName>
        <fullName evidence="4">M23 family metallopeptidase</fullName>
        <ecNumber evidence="4">3.4.24.-</ecNumber>
    </submittedName>
</protein>
<keyword evidence="1" id="KW-0732">Signal</keyword>
<dbReference type="PANTHER" id="PTHR21666">
    <property type="entry name" value="PEPTIDASE-RELATED"/>
    <property type="match status" value="1"/>
</dbReference>
<reference evidence="4 5" key="1">
    <citation type="submission" date="2023-12" db="EMBL/GenBank/DDBJ databases">
        <title>Sinomonas terricola sp. nov, isolated from litchi orchard soil in Guangdong, PR China.</title>
        <authorList>
            <person name="Jiaxin W."/>
            <person name="Yang Z."/>
            <person name="Honghui Z."/>
        </authorList>
    </citation>
    <scope>NUCLEOTIDE SEQUENCE [LARGE SCALE GENOMIC DNA]</scope>
    <source>
        <strain evidence="4 5">JGH33</strain>
    </source>
</reference>
<dbReference type="Gene3D" id="2.70.70.10">
    <property type="entry name" value="Glucose Permease (Domain IIA)"/>
    <property type="match status" value="1"/>
</dbReference>
<accession>A0ABU5T5X5</accession>
<organism evidence="4 5">
    <name type="scientific">Sinomonas terricola</name>
    <dbReference type="NCBI Taxonomy" id="3110330"/>
    <lineage>
        <taxon>Bacteria</taxon>
        <taxon>Bacillati</taxon>
        <taxon>Actinomycetota</taxon>
        <taxon>Actinomycetes</taxon>
        <taxon>Micrococcales</taxon>
        <taxon>Micrococcaceae</taxon>
        <taxon>Sinomonas</taxon>
    </lineage>
</organism>
<dbReference type="PANTHER" id="PTHR21666:SF289">
    <property type="entry name" value="L-ALA--D-GLU ENDOPEPTIDASE"/>
    <property type="match status" value="1"/>
</dbReference>
<evidence type="ECO:0000256" key="1">
    <source>
        <dbReference type="ARBA" id="ARBA00022729"/>
    </source>
</evidence>
<keyword evidence="4" id="KW-0378">Hydrolase</keyword>
<dbReference type="InterPro" id="IPR050570">
    <property type="entry name" value="Cell_wall_metabolism_enzyme"/>
</dbReference>
<dbReference type="InterPro" id="IPR011055">
    <property type="entry name" value="Dup_hybrid_motif"/>
</dbReference>
<feature type="domain" description="M23ase beta-sheet core" evidence="3">
    <location>
        <begin position="94"/>
        <end position="189"/>
    </location>
</feature>
<dbReference type="RefSeq" id="WP_323278825.1">
    <property type="nucleotide sequence ID" value="NZ_JAYGGQ010000006.1"/>
</dbReference>
<feature type="region of interest" description="Disordered" evidence="2">
    <location>
        <begin position="208"/>
        <end position="342"/>
    </location>
</feature>
<dbReference type="EMBL" id="JAYGGQ010000006">
    <property type="protein sequence ID" value="MEA5454970.1"/>
    <property type="molecule type" value="Genomic_DNA"/>
</dbReference>
<gene>
    <name evidence="4" type="ORF">SPF06_09580</name>
</gene>
<name>A0ABU5T5X5_9MICC</name>
<evidence type="ECO:0000313" key="5">
    <source>
        <dbReference type="Proteomes" id="UP001304769"/>
    </source>
</evidence>
<feature type="compositionally biased region" description="Pro residues" evidence="2">
    <location>
        <begin position="244"/>
        <end position="295"/>
    </location>
</feature>
<dbReference type="Proteomes" id="UP001304769">
    <property type="component" value="Unassembled WGS sequence"/>
</dbReference>
<evidence type="ECO:0000256" key="2">
    <source>
        <dbReference type="SAM" id="MobiDB-lite"/>
    </source>
</evidence>
<proteinExistence type="predicted"/>
<feature type="compositionally biased region" description="Low complexity" evidence="2">
    <location>
        <begin position="296"/>
        <end position="308"/>
    </location>
</feature>
<feature type="compositionally biased region" description="Pro residues" evidence="2">
    <location>
        <begin position="309"/>
        <end position="319"/>
    </location>
</feature>
<evidence type="ECO:0000313" key="4">
    <source>
        <dbReference type="EMBL" id="MEA5454970.1"/>
    </source>
</evidence>
<dbReference type="EC" id="3.4.24.-" evidence="4"/>
<dbReference type="InterPro" id="IPR016047">
    <property type="entry name" value="M23ase_b-sheet_dom"/>
</dbReference>
<evidence type="ECO:0000259" key="3">
    <source>
        <dbReference type="Pfam" id="PF01551"/>
    </source>
</evidence>
<dbReference type="Pfam" id="PF01551">
    <property type="entry name" value="Peptidase_M23"/>
    <property type="match status" value="1"/>
</dbReference>